<keyword evidence="8 17" id="KW-0472">Membrane</keyword>
<keyword evidence="4 17" id="KW-0812">Transmembrane</keyword>
<evidence type="ECO:0000256" key="13">
    <source>
        <dbReference type="ARBA" id="ARBA00041418"/>
    </source>
</evidence>
<dbReference type="GO" id="GO:0005886">
    <property type="term" value="C:plasma membrane"/>
    <property type="evidence" value="ECO:0007669"/>
    <property type="project" value="TreeGrafter"/>
</dbReference>
<evidence type="ECO:0000256" key="10">
    <source>
        <dbReference type="ARBA" id="ARBA00033270"/>
    </source>
</evidence>
<dbReference type="InterPro" id="IPR001182">
    <property type="entry name" value="FtsW/RodA"/>
</dbReference>
<feature type="transmembrane region" description="Helical" evidence="17">
    <location>
        <begin position="323"/>
        <end position="343"/>
    </location>
</feature>
<dbReference type="AlphaFoldDB" id="A0AAP8LSB7"/>
<keyword evidence="3" id="KW-0808">Transferase</keyword>
<comment type="function">
    <text evidence="16">Peptidoglycan polymerase that is essential for cell division.</text>
</comment>
<protein>
    <recommendedName>
        <fullName evidence="12">Probable peptidoglycan glycosyltransferase FtsW</fullName>
        <ecNumber evidence="14">2.4.99.28</ecNumber>
    </recommendedName>
    <alternativeName>
        <fullName evidence="13">Cell division protein FtsW</fullName>
    </alternativeName>
    <alternativeName>
        <fullName evidence="10">Cell wall polymerase</fullName>
    </alternativeName>
    <alternativeName>
        <fullName evidence="9">Peptidoglycan polymerase</fullName>
    </alternativeName>
</protein>
<keyword evidence="18" id="KW-0132">Cell division</keyword>
<comment type="subcellular location">
    <subcellularLocation>
        <location evidence="1">Membrane</location>
        <topology evidence="1">Multi-pass membrane protein</topology>
    </subcellularLocation>
</comment>
<dbReference type="EMBL" id="PKJN01000001">
    <property type="protein sequence ID" value="PKZ59949.1"/>
    <property type="molecule type" value="Genomic_DNA"/>
</dbReference>
<name>A0AAP8LSB7_GARVA</name>
<dbReference type="Proteomes" id="UP000234905">
    <property type="component" value="Unassembled WGS sequence"/>
</dbReference>
<organism evidence="18 19">
    <name type="scientific">Gardnerella vaginalis</name>
    <dbReference type="NCBI Taxonomy" id="2702"/>
    <lineage>
        <taxon>Bacteria</taxon>
        <taxon>Bacillati</taxon>
        <taxon>Actinomycetota</taxon>
        <taxon>Actinomycetes</taxon>
        <taxon>Bifidobacteriales</taxon>
        <taxon>Bifidobacteriaceae</taxon>
        <taxon>Gardnerella</taxon>
    </lineage>
</organism>
<dbReference type="GO" id="GO:0032153">
    <property type="term" value="C:cell division site"/>
    <property type="evidence" value="ECO:0007669"/>
    <property type="project" value="TreeGrafter"/>
</dbReference>
<evidence type="ECO:0000313" key="19">
    <source>
        <dbReference type="Proteomes" id="UP000234905"/>
    </source>
</evidence>
<evidence type="ECO:0000256" key="2">
    <source>
        <dbReference type="ARBA" id="ARBA00022676"/>
    </source>
</evidence>
<evidence type="ECO:0000256" key="1">
    <source>
        <dbReference type="ARBA" id="ARBA00004141"/>
    </source>
</evidence>
<reference evidence="18 19" key="1">
    <citation type="submission" date="2017-12" db="EMBL/GenBank/DDBJ databases">
        <title>Phylogenetic diversity of female urinary microbiome.</title>
        <authorList>
            <person name="Thomas-White K."/>
            <person name="Wolfe A.J."/>
        </authorList>
    </citation>
    <scope>NUCLEOTIDE SEQUENCE [LARGE SCALE GENOMIC DNA]</scope>
    <source>
        <strain evidence="18 19">UMB0682</strain>
    </source>
</reference>
<dbReference type="Pfam" id="PF01098">
    <property type="entry name" value="FTSW_RODA_SPOVE"/>
    <property type="match status" value="1"/>
</dbReference>
<feature type="transmembrane region" description="Helical" evidence="17">
    <location>
        <begin position="484"/>
        <end position="506"/>
    </location>
</feature>
<feature type="transmembrane region" description="Helical" evidence="17">
    <location>
        <begin position="281"/>
        <end position="300"/>
    </location>
</feature>
<evidence type="ECO:0000256" key="9">
    <source>
        <dbReference type="ARBA" id="ARBA00032370"/>
    </source>
</evidence>
<feature type="transmembrane region" description="Helical" evidence="17">
    <location>
        <begin position="512"/>
        <end position="536"/>
    </location>
</feature>
<comment type="catalytic activity">
    <reaction evidence="15">
        <text>[GlcNAc-(1-&gt;4)-Mur2Ac(oyl-L-Ala-gamma-D-Glu-L-Lys-D-Ala-D-Ala)](n)-di-trans,octa-cis-undecaprenyl diphosphate + beta-D-GlcNAc-(1-&gt;4)-Mur2Ac(oyl-L-Ala-gamma-D-Glu-L-Lys-D-Ala-D-Ala)-di-trans,octa-cis-undecaprenyl diphosphate = [GlcNAc-(1-&gt;4)-Mur2Ac(oyl-L-Ala-gamma-D-Glu-L-Lys-D-Ala-D-Ala)](n+1)-di-trans,octa-cis-undecaprenyl diphosphate + di-trans,octa-cis-undecaprenyl diphosphate + H(+)</text>
        <dbReference type="Rhea" id="RHEA:23708"/>
        <dbReference type="Rhea" id="RHEA-COMP:9602"/>
        <dbReference type="Rhea" id="RHEA-COMP:9603"/>
        <dbReference type="ChEBI" id="CHEBI:15378"/>
        <dbReference type="ChEBI" id="CHEBI:58405"/>
        <dbReference type="ChEBI" id="CHEBI:60033"/>
        <dbReference type="ChEBI" id="CHEBI:78435"/>
        <dbReference type="EC" id="2.4.99.28"/>
    </reaction>
</comment>
<dbReference type="GO" id="GO:0009252">
    <property type="term" value="P:peptidoglycan biosynthetic process"/>
    <property type="evidence" value="ECO:0007669"/>
    <property type="project" value="UniProtKB-KW"/>
</dbReference>
<sequence>MVFNSNKPKKFLRSLARKVSEVIMEDHIEADSDSSHSSQKQKFESFKKSIRTSASKVGESISKVGAYASKAGKELGKSVGKSVSKSVSNSVTKVGRSVGSSFNESVKFVKDVKKSKVAKQAKQTKRANLIKPAEQANPVNTINPVKPAKLTKIAKPANTAKPAKSIKYAKLAHTVSGIFSSKKDYSKNSLERKTQDSELKKYVGLRSLTNPLWCLYGMRVSVVILSIFGLFMVFSSSSVTMITYGIAPWGQGVNQTMYCVLGLIGYIFASRLPVTVYRRYVAVIYIISVIAQFLTFVPGLRREVNGNAGWIAFGPITLQPAEITKLALCIWLPIALIAAKQAYERVQMRAYIPVAAGLGVSLLLVIAGKDLGTALIIILIALIAFYLGGFPTRWLIGSIFIAIAMVAILVLTSQNRMRRILATLHGCDAKAAKGVCFQAIHAQYAMASGGLLGVGIGNSREKWNYLPYAHNDFIFAIIGEEMGFLVAAAVILLYVIIGWCILSSALKAKSQFISIVLMCIATWIVGQGLVNILVVVQILPVMGVPMPFVSAGGSSLVMCLVAIGVADGLMRSNPQLTISK</sequence>
<evidence type="ECO:0000256" key="14">
    <source>
        <dbReference type="ARBA" id="ARBA00044770"/>
    </source>
</evidence>
<evidence type="ECO:0000256" key="15">
    <source>
        <dbReference type="ARBA" id="ARBA00049902"/>
    </source>
</evidence>
<proteinExistence type="inferred from homology"/>
<feature type="transmembrane region" description="Helical" evidence="17">
    <location>
        <begin position="222"/>
        <end position="246"/>
    </location>
</feature>
<dbReference type="GO" id="GO:0051301">
    <property type="term" value="P:cell division"/>
    <property type="evidence" value="ECO:0007669"/>
    <property type="project" value="UniProtKB-KW"/>
</dbReference>
<dbReference type="GO" id="GO:0008360">
    <property type="term" value="P:regulation of cell shape"/>
    <property type="evidence" value="ECO:0007669"/>
    <property type="project" value="UniProtKB-KW"/>
</dbReference>
<dbReference type="GO" id="GO:0015648">
    <property type="term" value="F:lipid-linked peptidoglycan transporter activity"/>
    <property type="evidence" value="ECO:0007669"/>
    <property type="project" value="TreeGrafter"/>
</dbReference>
<keyword evidence="5" id="KW-0133">Cell shape</keyword>
<feature type="transmembrane region" description="Helical" evidence="17">
    <location>
        <begin position="394"/>
        <end position="412"/>
    </location>
</feature>
<keyword evidence="18" id="KW-0131">Cell cycle</keyword>
<evidence type="ECO:0000256" key="17">
    <source>
        <dbReference type="SAM" id="Phobius"/>
    </source>
</evidence>
<comment type="caution">
    <text evidence="18">The sequence shown here is derived from an EMBL/GenBank/DDBJ whole genome shotgun (WGS) entry which is preliminary data.</text>
</comment>
<feature type="transmembrane region" description="Helical" evidence="17">
    <location>
        <begin position="548"/>
        <end position="566"/>
    </location>
</feature>
<dbReference type="PANTHER" id="PTHR30474">
    <property type="entry name" value="CELL CYCLE PROTEIN"/>
    <property type="match status" value="1"/>
</dbReference>
<feature type="transmembrane region" description="Helical" evidence="17">
    <location>
        <begin position="252"/>
        <end position="269"/>
    </location>
</feature>
<evidence type="ECO:0000256" key="6">
    <source>
        <dbReference type="ARBA" id="ARBA00022984"/>
    </source>
</evidence>
<evidence type="ECO:0000256" key="16">
    <source>
        <dbReference type="ARBA" id="ARBA00049966"/>
    </source>
</evidence>
<evidence type="ECO:0000256" key="5">
    <source>
        <dbReference type="ARBA" id="ARBA00022960"/>
    </source>
</evidence>
<evidence type="ECO:0000313" key="18">
    <source>
        <dbReference type="EMBL" id="PKZ59949.1"/>
    </source>
</evidence>
<evidence type="ECO:0000256" key="11">
    <source>
        <dbReference type="ARBA" id="ARBA00038053"/>
    </source>
</evidence>
<accession>A0AAP8LSB7</accession>
<evidence type="ECO:0000256" key="3">
    <source>
        <dbReference type="ARBA" id="ARBA00022679"/>
    </source>
</evidence>
<gene>
    <name evidence="18" type="ORF">CYJ61_00640</name>
</gene>
<dbReference type="EC" id="2.4.99.28" evidence="14"/>
<evidence type="ECO:0000256" key="4">
    <source>
        <dbReference type="ARBA" id="ARBA00022692"/>
    </source>
</evidence>
<dbReference type="PANTHER" id="PTHR30474:SF2">
    <property type="entry name" value="PEPTIDOGLYCAN GLYCOSYLTRANSFERASE FTSW-RELATED"/>
    <property type="match status" value="1"/>
</dbReference>
<evidence type="ECO:0000256" key="12">
    <source>
        <dbReference type="ARBA" id="ARBA00041185"/>
    </source>
</evidence>
<dbReference type="GO" id="GO:0008955">
    <property type="term" value="F:peptidoglycan glycosyltransferase activity"/>
    <property type="evidence" value="ECO:0007669"/>
    <property type="project" value="UniProtKB-EC"/>
</dbReference>
<comment type="similarity">
    <text evidence="11">Belongs to the SEDS family. FtsW subfamily.</text>
</comment>
<evidence type="ECO:0000256" key="8">
    <source>
        <dbReference type="ARBA" id="ARBA00023136"/>
    </source>
</evidence>
<keyword evidence="7 17" id="KW-1133">Transmembrane helix</keyword>
<keyword evidence="2" id="KW-0328">Glycosyltransferase</keyword>
<evidence type="ECO:0000256" key="7">
    <source>
        <dbReference type="ARBA" id="ARBA00022989"/>
    </source>
</evidence>
<keyword evidence="6" id="KW-0573">Peptidoglycan synthesis</keyword>
<feature type="transmembrane region" description="Helical" evidence="17">
    <location>
        <begin position="355"/>
        <end position="388"/>
    </location>
</feature>